<accession>A0A834TY86</accession>
<reference evidence="2" key="1">
    <citation type="submission" date="2020-09" db="EMBL/GenBank/DDBJ databases">
        <title>Genome-Enabled Discovery of Anthraquinone Biosynthesis in Senna tora.</title>
        <authorList>
            <person name="Kang S.-H."/>
            <person name="Pandey R.P."/>
            <person name="Lee C.-M."/>
            <person name="Sim J.-S."/>
            <person name="Jeong J.-T."/>
            <person name="Choi B.-S."/>
            <person name="Jung M."/>
            <person name="Ginzburg D."/>
            <person name="Zhao K."/>
            <person name="Won S.Y."/>
            <person name="Oh T.-J."/>
            <person name="Yu Y."/>
            <person name="Kim N.-H."/>
            <person name="Lee O.R."/>
            <person name="Lee T.-H."/>
            <person name="Bashyal P."/>
            <person name="Kim T.-S."/>
            <person name="Lee W.-H."/>
            <person name="Kawkins C."/>
            <person name="Kim C.-K."/>
            <person name="Kim J.S."/>
            <person name="Ahn B.O."/>
            <person name="Rhee S.Y."/>
            <person name="Sohng J.K."/>
        </authorList>
    </citation>
    <scope>NUCLEOTIDE SEQUENCE</scope>
    <source>
        <tissue evidence="2">Leaf</tissue>
    </source>
</reference>
<comment type="caution">
    <text evidence="2">The sequence shown here is derived from an EMBL/GenBank/DDBJ whole genome shotgun (WGS) entry which is preliminary data.</text>
</comment>
<evidence type="ECO:0000313" key="3">
    <source>
        <dbReference type="Proteomes" id="UP000634136"/>
    </source>
</evidence>
<dbReference type="EMBL" id="JAAIUW010000006">
    <property type="protein sequence ID" value="KAF7828856.1"/>
    <property type="molecule type" value="Genomic_DNA"/>
</dbReference>
<dbReference type="AlphaFoldDB" id="A0A834TY86"/>
<organism evidence="2 3">
    <name type="scientific">Senna tora</name>
    <dbReference type="NCBI Taxonomy" id="362788"/>
    <lineage>
        <taxon>Eukaryota</taxon>
        <taxon>Viridiplantae</taxon>
        <taxon>Streptophyta</taxon>
        <taxon>Embryophyta</taxon>
        <taxon>Tracheophyta</taxon>
        <taxon>Spermatophyta</taxon>
        <taxon>Magnoliopsida</taxon>
        <taxon>eudicotyledons</taxon>
        <taxon>Gunneridae</taxon>
        <taxon>Pentapetalae</taxon>
        <taxon>rosids</taxon>
        <taxon>fabids</taxon>
        <taxon>Fabales</taxon>
        <taxon>Fabaceae</taxon>
        <taxon>Caesalpinioideae</taxon>
        <taxon>Cassia clade</taxon>
        <taxon>Senna</taxon>
    </lineage>
</organism>
<evidence type="ECO:0000313" key="2">
    <source>
        <dbReference type="EMBL" id="KAF7828856.1"/>
    </source>
</evidence>
<feature type="region of interest" description="Disordered" evidence="1">
    <location>
        <begin position="74"/>
        <end position="94"/>
    </location>
</feature>
<dbReference type="Proteomes" id="UP000634136">
    <property type="component" value="Unassembled WGS sequence"/>
</dbReference>
<keyword evidence="3" id="KW-1185">Reference proteome</keyword>
<proteinExistence type="predicted"/>
<evidence type="ECO:0000256" key="1">
    <source>
        <dbReference type="SAM" id="MobiDB-lite"/>
    </source>
</evidence>
<dbReference type="PANTHER" id="PTHR33622:SF15">
    <property type="match status" value="1"/>
</dbReference>
<name>A0A834TY86_9FABA</name>
<sequence>MTRMGSNNNQINEKQTVAPAPRVTFCQRKKSENGSFVGTLRNHFHEFIHASMDEHKRCLINTIHKLCSKQIFGRKNDSPRENDISLPLQSTTKD</sequence>
<dbReference type="OrthoDB" id="631057at2759"/>
<protein>
    <submittedName>
        <fullName evidence="2">ADP-ribosylation factor-like 2</fullName>
    </submittedName>
</protein>
<gene>
    <name evidence="2" type="ORF">G2W53_020020</name>
</gene>
<feature type="compositionally biased region" description="Basic and acidic residues" evidence="1">
    <location>
        <begin position="74"/>
        <end position="83"/>
    </location>
</feature>
<dbReference type="PANTHER" id="PTHR33622">
    <property type="entry name" value="OS03G0724500 PROTEIN"/>
    <property type="match status" value="1"/>
</dbReference>